<dbReference type="InParanoid" id="H3GFX3"/>
<dbReference type="AlphaFoldDB" id="H3GFX3"/>
<dbReference type="GO" id="GO:0003676">
    <property type="term" value="F:nucleic acid binding"/>
    <property type="evidence" value="ECO:0007669"/>
    <property type="project" value="InterPro"/>
</dbReference>
<organism evidence="1 2">
    <name type="scientific">Phytophthora ramorum</name>
    <name type="common">Sudden oak death agent</name>
    <dbReference type="NCBI Taxonomy" id="164328"/>
    <lineage>
        <taxon>Eukaryota</taxon>
        <taxon>Sar</taxon>
        <taxon>Stramenopiles</taxon>
        <taxon>Oomycota</taxon>
        <taxon>Peronosporomycetes</taxon>
        <taxon>Peronosporales</taxon>
        <taxon>Peronosporaceae</taxon>
        <taxon>Phytophthora</taxon>
    </lineage>
</organism>
<dbReference type="PANTHER" id="PTHR47169:SF2">
    <property type="entry name" value="OS01G0541250 PROTEIN"/>
    <property type="match status" value="1"/>
</dbReference>
<accession>H3GFX3</accession>
<evidence type="ECO:0000313" key="2">
    <source>
        <dbReference type="Proteomes" id="UP000005238"/>
    </source>
</evidence>
<proteinExistence type="predicted"/>
<name>H3GFX3_PHYRM</name>
<dbReference type="VEuPathDB" id="FungiDB:KRP22_6255"/>
<dbReference type="VEuPathDB" id="FungiDB:KRP23_826"/>
<evidence type="ECO:0000313" key="1">
    <source>
        <dbReference type="EnsemblProtists" id="Phyra74653"/>
    </source>
</evidence>
<dbReference type="InterPro" id="IPR036397">
    <property type="entry name" value="RNaseH_sf"/>
</dbReference>
<dbReference type="eggNOG" id="ENOG502QQNW">
    <property type="taxonomic scope" value="Eukaryota"/>
</dbReference>
<sequence>MAKPNAVRKTKLAGAERQQVLAVLLMRSTNGRLKRRRRALAALHRHRGDFAAAGAGRPITRQRSSGFEVERSTVRSAAATCGMAPATLFRQLRLGRLRVHTSVTKPLLTEANNIQRLQFALSHIQRDTMLFDDMLDAVHVDEKLFYITQPTRRFLLLQGEVAPVRRLRSRRYITRVVFLAAIACPWYDPTKTQFFDGKLGIWPYCNGSA</sequence>
<reference evidence="2" key="1">
    <citation type="journal article" date="2006" name="Science">
        <title>Phytophthora genome sequences uncover evolutionary origins and mechanisms of pathogenesis.</title>
        <authorList>
            <person name="Tyler B.M."/>
            <person name="Tripathy S."/>
            <person name="Zhang X."/>
            <person name="Dehal P."/>
            <person name="Jiang R.H."/>
            <person name="Aerts A."/>
            <person name="Arredondo F.D."/>
            <person name="Baxter L."/>
            <person name="Bensasson D."/>
            <person name="Beynon J.L."/>
            <person name="Chapman J."/>
            <person name="Damasceno C.M."/>
            <person name="Dorrance A.E."/>
            <person name="Dou D."/>
            <person name="Dickerman A.W."/>
            <person name="Dubchak I.L."/>
            <person name="Garbelotto M."/>
            <person name="Gijzen M."/>
            <person name="Gordon S.G."/>
            <person name="Govers F."/>
            <person name="Grunwald N.J."/>
            <person name="Huang W."/>
            <person name="Ivors K.L."/>
            <person name="Jones R.W."/>
            <person name="Kamoun S."/>
            <person name="Krampis K."/>
            <person name="Lamour K.H."/>
            <person name="Lee M.K."/>
            <person name="McDonald W.H."/>
            <person name="Medina M."/>
            <person name="Meijer H.J."/>
            <person name="Nordberg E.K."/>
            <person name="Maclean D.J."/>
            <person name="Ospina-Giraldo M.D."/>
            <person name="Morris P.F."/>
            <person name="Phuntumart V."/>
            <person name="Putnam N.H."/>
            <person name="Rash S."/>
            <person name="Rose J.K."/>
            <person name="Sakihama Y."/>
            <person name="Salamov A.A."/>
            <person name="Savidor A."/>
            <person name="Scheuring C.F."/>
            <person name="Smith B.M."/>
            <person name="Sobral B.W."/>
            <person name="Terry A."/>
            <person name="Torto-Alalibo T.A."/>
            <person name="Win J."/>
            <person name="Xu Z."/>
            <person name="Zhang H."/>
            <person name="Grigoriev I.V."/>
            <person name="Rokhsar D.S."/>
            <person name="Boore J.L."/>
        </authorList>
    </citation>
    <scope>NUCLEOTIDE SEQUENCE [LARGE SCALE GENOMIC DNA]</scope>
    <source>
        <strain evidence="2">Pr102</strain>
    </source>
</reference>
<dbReference type="OMA" id="SHIQRDT"/>
<dbReference type="HOGENOM" id="CLU_1317731_0_0_1"/>
<keyword evidence="2" id="KW-1185">Reference proteome</keyword>
<dbReference type="PANTHER" id="PTHR47169">
    <property type="entry name" value="OS01G0541250 PROTEIN"/>
    <property type="match status" value="1"/>
</dbReference>
<evidence type="ECO:0008006" key="3">
    <source>
        <dbReference type="Google" id="ProtNLM"/>
    </source>
</evidence>
<dbReference type="Proteomes" id="UP000005238">
    <property type="component" value="Unassembled WGS sequence"/>
</dbReference>
<reference evidence="1" key="2">
    <citation type="submission" date="2015-06" db="UniProtKB">
        <authorList>
            <consortium name="EnsemblProtists"/>
        </authorList>
    </citation>
    <scope>IDENTIFICATION</scope>
    <source>
        <strain evidence="1">Pr102</strain>
    </source>
</reference>
<dbReference type="Gene3D" id="3.30.420.10">
    <property type="entry name" value="Ribonuclease H-like superfamily/Ribonuclease H"/>
    <property type="match status" value="1"/>
</dbReference>
<dbReference type="EnsemblProtists" id="Phyra74653">
    <property type="protein sequence ID" value="Phyra74653"/>
    <property type="gene ID" value="Phyra74653"/>
</dbReference>
<protein>
    <recommendedName>
        <fullName evidence="3">Transposase Tc1-like domain-containing protein</fullName>
    </recommendedName>
</protein>
<dbReference type="EMBL" id="DS566006">
    <property type="status" value="NOT_ANNOTATED_CDS"/>
    <property type="molecule type" value="Genomic_DNA"/>
</dbReference>